<proteinExistence type="predicted"/>
<feature type="transmembrane region" description="Helical" evidence="7">
    <location>
        <begin position="490"/>
        <end position="509"/>
    </location>
</feature>
<dbReference type="SUPFAM" id="SSF103473">
    <property type="entry name" value="MFS general substrate transporter"/>
    <property type="match status" value="1"/>
</dbReference>
<dbReference type="FunFam" id="1.20.1250.20:FF:000247">
    <property type="entry name" value="MFS general substrate transporter"/>
    <property type="match status" value="1"/>
</dbReference>
<accession>A0A167WGV6</accession>
<dbReference type="OrthoDB" id="4203871at2759"/>
<feature type="transmembrane region" description="Helical" evidence="7">
    <location>
        <begin position="362"/>
        <end position="383"/>
    </location>
</feature>
<feature type="transmembrane region" description="Helical" evidence="7">
    <location>
        <begin position="188"/>
        <end position="207"/>
    </location>
</feature>
<feature type="transmembrane region" description="Helical" evidence="7">
    <location>
        <begin position="219"/>
        <end position="241"/>
    </location>
</feature>
<name>A0A167WGV6_9EURO</name>
<keyword evidence="9" id="KW-1185">Reference proteome</keyword>
<feature type="transmembrane region" description="Helical" evidence="7">
    <location>
        <begin position="247"/>
        <end position="271"/>
    </location>
</feature>
<evidence type="ECO:0000313" key="9">
    <source>
        <dbReference type="Proteomes" id="UP000242877"/>
    </source>
</evidence>
<evidence type="ECO:0000256" key="2">
    <source>
        <dbReference type="ARBA" id="ARBA00022448"/>
    </source>
</evidence>
<keyword evidence="5 7" id="KW-0472">Membrane</keyword>
<evidence type="ECO:0000256" key="3">
    <source>
        <dbReference type="ARBA" id="ARBA00022692"/>
    </source>
</evidence>
<evidence type="ECO:0000256" key="6">
    <source>
        <dbReference type="SAM" id="MobiDB-lite"/>
    </source>
</evidence>
<dbReference type="InterPro" id="IPR011701">
    <property type="entry name" value="MFS"/>
</dbReference>
<dbReference type="GO" id="GO:0016020">
    <property type="term" value="C:membrane"/>
    <property type="evidence" value="ECO:0007669"/>
    <property type="project" value="UniProtKB-SubCell"/>
</dbReference>
<dbReference type="PANTHER" id="PTHR43791">
    <property type="entry name" value="PERMEASE-RELATED"/>
    <property type="match status" value="1"/>
</dbReference>
<evidence type="ECO:0000313" key="8">
    <source>
        <dbReference type="EMBL" id="KZZ88829.1"/>
    </source>
</evidence>
<dbReference type="VEuPathDB" id="FungiDB:AAP_04621"/>
<reference evidence="8 9" key="1">
    <citation type="journal article" date="2016" name="Genome Biol. Evol.">
        <title>Divergent and convergent evolution of fungal pathogenicity.</title>
        <authorList>
            <person name="Shang Y."/>
            <person name="Xiao G."/>
            <person name="Zheng P."/>
            <person name="Cen K."/>
            <person name="Zhan S."/>
            <person name="Wang C."/>
        </authorList>
    </citation>
    <scope>NUCLEOTIDE SEQUENCE [LARGE SCALE GENOMIC DNA]</scope>
    <source>
        <strain evidence="8 9">ARSEF 7405</strain>
    </source>
</reference>
<keyword evidence="4 7" id="KW-1133">Transmembrane helix</keyword>
<dbReference type="Gene3D" id="1.20.1250.20">
    <property type="entry name" value="MFS general substrate transporter like domains"/>
    <property type="match status" value="1"/>
</dbReference>
<evidence type="ECO:0000256" key="7">
    <source>
        <dbReference type="SAM" id="Phobius"/>
    </source>
</evidence>
<keyword evidence="3 7" id="KW-0812">Transmembrane</keyword>
<feature type="transmembrane region" description="Helical" evidence="7">
    <location>
        <begin position="395"/>
        <end position="415"/>
    </location>
</feature>
<dbReference type="EMBL" id="AZGZ01000023">
    <property type="protein sequence ID" value="KZZ88829.1"/>
    <property type="molecule type" value="Genomic_DNA"/>
</dbReference>
<organism evidence="8 9">
    <name type="scientific">Ascosphaera apis ARSEF 7405</name>
    <dbReference type="NCBI Taxonomy" id="392613"/>
    <lineage>
        <taxon>Eukaryota</taxon>
        <taxon>Fungi</taxon>
        <taxon>Dikarya</taxon>
        <taxon>Ascomycota</taxon>
        <taxon>Pezizomycotina</taxon>
        <taxon>Eurotiomycetes</taxon>
        <taxon>Eurotiomycetidae</taxon>
        <taxon>Onygenales</taxon>
        <taxon>Ascosphaeraceae</taxon>
        <taxon>Ascosphaera</taxon>
    </lineage>
</organism>
<dbReference type="PANTHER" id="PTHR43791:SF104">
    <property type="entry name" value="MAJOR FACILITATOR SUPERFAMILY (MFS) PROFILE DOMAIN-CONTAINING PROTEIN-RELATED"/>
    <property type="match status" value="1"/>
</dbReference>
<dbReference type="Pfam" id="PF07690">
    <property type="entry name" value="MFS_1"/>
    <property type="match status" value="1"/>
</dbReference>
<feature type="transmembrane region" description="Helical" evidence="7">
    <location>
        <begin position="320"/>
        <end position="342"/>
    </location>
</feature>
<feature type="region of interest" description="Disordered" evidence="6">
    <location>
        <begin position="1"/>
        <end position="63"/>
    </location>
</feature>
<evidence type="ECO:0000256" key="1">
    <source>
        <dbReference type="ARBA" id="ARBA00004141"/>
    </source>
</evidence>
<dbReference type="GO" id="GO:0022857">
    <property type="term" value="F:transmembrane transporter activity"/>
    <property type="evidence" value="ECO:0007669"/>
    <property type="project" value="InterPro"/>
</dbReference>
<protein>
    <submittedName>
        <fullName evidence="8">Major facilitator superfamily domain, general substrate transporter</fullName>
    </submittedName>
</protein>
<comment type="caution">
    <text evidence="8">The sequence shown here is derived from an EMBL/GenBank/DDBJ whole genome shotgun (WGS) entry which is preliminary data.</text>
</comment>
<sequence length="549" mass="62422">MSSDSSSTISSKAHDVGPNSGSNDSLSYRKGPAIEMTERRKINDDAAFASDVDSRHHKPAPGYEGLHRWDPEFEWTEEEEKKIVQKIDLRVFAFCALTFFALQLDRGNLTQALSDNMLDDLKLSTNDYNTGQTIFYLVFLFAEMPSQLVSKKIGAERWIPVQMVCWSLVASCQAFLSGKSSYFACRALLGFFEGGFIPDTILFLSYWYTSKELPRRLSLYWTAYAMTSVIGAFMAFGFLHVHINGYSGWRCLFAFEGLITGVIGLIAGLYLPSSPTQTKTLLSRNGWFNEREEKIMVNRVLRDDPGKGDMHNRQALSPKLLLKAFSDFDLLPIYIIGLTWGLPTSPSQQYITLQLKSLGFDTFQTSLLTIPAYVLFIIQLIWWTWVAERTNQRMLVGVFAEVYNLACCIALRVLPDDASHWARWVLSTLLVGSPYIHAEIVSVTSRNAGSVRTRTVATAMYNMTVQASSIIGTNIYRADDAPFYRRGNSALIGLSAMNILLFLGAKYYYMWRNSVHERKWNAMTTEQKDIYIEANRDKGNKRYDFRFIY</sequence>
<dbReference type="FunFam" id="1.20.1250.20:FF:000106">
    <property type="entry name" value="MFS transporter, putative"/>
    <property type="match status" value="1"/>
</dbReference>
<evidence type="ECO:0000256" key="4">
    <source>
        <dbReference type="ARBA" id="ARBA00022989"/>
    </source>
</evidence>
<gene>
    <name evidence="8" type="ORF">AAP_04621</name>
</gene>
<comment type="subcellular location">
    <subcellularLocation>
        <location evidence="1">Membrane</location>
        <topology evidence="1">Multi-pass membrane protein</topology>
    </subcellularLocation>
</comment>
<evidence type="ECO:0000256" key="5">
    <source>
        <dbReference type="ARBA" id="ARBA00023136"/>
    </source>
</evidence>
<keyword evidence="2" id="KW-0813">Transport</keyword>
<feature type="compositionally biased region" description="Low complexity" evidence="6">
    <location>
        <begin position="1"/>
        <end position="11"/>
    </location>
</feature>
<dbReference type="InterPro" id="IPR036259">
    <property type="entry name" value="MFS_trans_sf"/>
</dbReference>
<dbReference type="Proteomes" id="UP000242877">
    <property type="component" value="Unassembled WGS sequence"/>
</dbReference>
<dbReference type="AlphaFoldDB" id="A0A167WGV6"/>